<evidence type="ECO:0000313" key="3">
    <source>
        <dbReference type="EMBL" id="KAB1087394.1"/>
    </source>
</evidence>
<dbReference type="GO" id="GO:0016020">
    <property type="term" value="C:membrane"/>
    <property type="evidence" value="ECO:0007669"/>
    <property type="project" value="UniProtKB-SubCell"/>
</dbReference>
<comment type="caution">
    <text evidence="3">The sequence shown here is derived from an EMBL/GenBank/DDBJ whole genome shotgun (WGS) entry which is preliminary data.</text>
</comment>
<evidence type="ECO:0000259" key="2">
    <source>
        <dbReference type="Pfam" id="PF14378"/>
    </source>
</evidence>
<evidence type="ECO:0000256" key="1">
    <source>
        <dbReference type="SAM" id="Phobius"/>
    </source>
</evidence>
<dbReference type="Proteomes" id="UP000386575">
    <property type="component" value="Unassembled WGS sequence"/>
</dbReference>
<feature type="transmembrane region" description="Helical" evidence="1">
    <location>
        <begin position="306"/>
        <end position="328"/>
    </location>
</feature>
<dbReference type="Pfam" id="PF14378">
    <property type="entry name" value="PAP2_3"/>
    <property type="match status" value="1"/>
</dbReference>
<keyword evidence="1" id="KW-0472">Membrane</keyword>
<proteinExistence type="predicted"/>
<dbReference type="RefSeq" id="WP_151043294.1">
    <property type="nucleotide sequence ID" value="NZ_VZUL01000002.1"/>
</dbReference>
<feature type="transmembrane region" description="Helical" evidence="1">
    <location>
        <begin position="361"/>
        <end position="379"/>
    </location>
</feature>
<organism evidence="3 4">
    <name type="scientific">Neorhizobium galegae</name>
    <name type="common">Rhizobium galegae</name>
    <dbReference type="NCBI Taxonomy" id="399"/>
    <lineage>
        <taxon>Bacteria</taxon>
        <taxon>Pseudomonadati</taxon>
        <taxon>Pseudomonadota</taxon>
        <taxon>Alphaproteobacteria</taxon>
        <taxon>Hyphomicrobiales</taxon>
        <taxon>Rhizobiaceae</taxon>
        <taxon>Rhizobium/Agrobacterium group</taxon>
        <taxon>Neorhizobium</taxon>
    </lineage>
</organism>
<feature type="transmembrane region" description="Helical" evidence="1">
    <location>
        <begin position="94"/>
        <end position="114"/>
    </location>
</feature>
<sequence>MRRSNKEVLIRFAYCQEIGGFLSRRLQMRQRGLRTGQAVRFLACFVRECGFRLRKDALLYALIGFYSLGGLIFLDLTGTTEMISYQFYFDQWPAVFAVFLPLMAVIIDLSMLILRFDRQRPLAYRRVFSARRVASLVSGVLLMMGLMVFQGTFTSIKNALPTLQGGFHYDKIQADIDAWIYFGLDPWRLLHAVAGYDVVLAIVEFNYSAAWFIICFGALFFVLTSPAADDIRQRYMLLFLFVWVICGNVLAGMFLSAGPVFYGAVTGDHARFAALTAFLAQSQWVNSAAHYQSYLWSLYEQGTSGFAGGISAFPSVHVGLTTLNAYFLAERSRGLGIVGFIYVGFIQLSSVYLGWHYAIDGYVSFMIVTLAYFSASALWRVPFVITRRSDAAAA</sequence>
<feature type="domain" description="Inositolphosphotransferase Aur1/Ipt1" evidence="2">
    <location>
        <begin position="175"/>
        <end position="372"/>
    </location>
</feature>
<protein>
    <recommendedName>
        <fullName evidence="2">Inositolphosphotransferase Aur1/Ipt1 domain-containing protein</fullName>
    </recommendedName>
</protein>
<dbReference type="EMBL" id="VZUL01000002">
    <property type="protein sequence ID" value="KAB1087394.1"/>
    <property type="molecule type" value="Genomic_DNA"/>
</dbReference>
<gene>
    <name evidence="3" type="ORF">F4V91_13755</name>
</gene>
<feature type="transmembrane region" description="Helical" evidence="1">
    <location>
        <begin position="335"/>
        <end position="355"/>
    </location>
</feature>
<feature type="transmembrane region" description="Helical" evidence="1">
    <location>
        <begin position="205"/>
        <end position="223"/>
    </location>
</feature>
<dbReference type="AlphaFoldDB" id="A0A6A1TV27"/>
<evidence type="ECO:0000313" key="4">
    <source>
        <dbReference type="Proteomes" id="UP000386575"/>
    </source>
</evidence>
<name>A0A6A1TV27_NEOGA</name>
<keyword evidence="1" id="KW-0812">Transmembrane</keyword>
<keyword evidence="1" id="KW-1133">Transmembrane helix</keyword>
<reference evidence="3 4" key="1">
    <citation type="submission" date="2019-09" db="EMBL/GenBank/DDBJ databases">
        <title>Genome sequencing of Ng87 strain.</title>
        <authorList>
            <person name="Karasev E.S."/>
            <person name="Andronov E."/>
        </authorList>
    </citation>
    <scope>NUCLEOTIDE SEQUENCE [LARGE SCALE GENOMIC DNA]</scope>
    <source>
        <strain evidence="3 4">Ng87</strain>
    </source>
</reference>
<feature type="transmembrane region" description="Helical" evidence="1">
    <location>
        <begin position="134"/>
        <end position="153"/>
    </location>
</feature>
<feature type="transmembrane region" description="Helical" evidence="1">
    <location>
        <begin position="235"/>
        <end position="255"/>
    </location>
</feature>
<feature type="transmembrane region" description="Helical" evidence="1">
    <location>
        <begin position="57"/>
        <end position="74"/>
    </location>
</feature>
<dbReference type="InterPro" id="IPR026841">
    <property type="entry name" value="Aur1/Ipt1"/>
</dbReference>
<accession>A0A6A1TV27</accession>